<dbReference type="InterPro" id="IPR039420">
    <property type="entry name" value="WalR-like"/>
</dbReference>
<dbReference type="InterPro" id="IPR011006">
    <property type="entry name" value="CheY-like_superfamily"/>
</dbReference>
<feature type="domain" description="Response regulatory" evidence="9">
    <location>
        <begin position="5"/>
        <end position="121"/>
    </location>
</feature>
<evidence type="ECO:0000256" key="7">
    <source>
        <dbReference type="PROSITE-ProRule" id="PRU00169"/>
    </source>
</evidence>
<dbReference type="PROSITE" id="PS00622">
    <property type="entry name" value="HTH_LUXR_1"/>
    <property type="match status" value="1"/>
</dbReference>
<dbReference type="PANTHER" id="PTHR43214">
    <property type="entry name" value="TWO-COMPONENT RESPONSE REGULATOR"/>
    <property type="match status" value="1"/>
</dbReference>
<keyword evidence="2 7" id="KW-0597">Phosphoprotein</keyword>
<dbReference type="OrthoDB" id="9779069at2"/>
<keyword evidence="4" id="KW-0238">DNA-binding</keyword>
<keyword evidence="11" id="KW-1185">Reference proteome</keyword>
<evidence type="ECO:0000313" key="11">
    <source>
        <dbReference type="Proteomes" id="UP000184612"/>
    </source>
</evidence>
<keyword evidence="5" id="KW-0804">Transcription</keyword>
<name>A0A1M7YNS8_9FIRM</name>
<dbReference type="PROSITE" id="PS50110">
    <property type="entry name" value="RESPONSE_REGULATORY"/>
    <property type="match status" value="1"/>
</dbReference>
<accession>A0A1M7YNS8</accession>
<comment type="function">
    <text evidence="6">May play the central regulatory role in sporulation. It may be an element of the effector pathway responsible for the activation of sporulation genes in response to nutritional stress. Spo0A may act in concert with spo0H (a sigma factor) to control the expression of some genes that are critical to the sporulation process.</text>
</comment>
<dbReference type="PRINTS" id="PR00038">
    <property type="entry name" value="HTHLUXR"/>
</dbReference>
<dbReference type="Gene3D" id="3.40.50.2300">
    <property type="match status" value="1"/>
</dbReference>
<dbReference type="GO" id="GO:0003677">
    <property type="term" value="F:DNA binding"/>
    <property type="evidence" value="ECO:0007669"/>
    <property type="project" value="UniProtKB-KW"/>
</dbReference>
<keyword evidence="3" id="KW-0805">Transcription regulation</keyword>
<dbReference type="SUPFAM" id="SSF52172">
    <property type="entry name" value="CheY-like"/>
    <property type="match status" value="1"/>
</dbReference>
<evidence type="ECO:0000256" key="5">
    <source>
        <dbReference type="ARBA" id="ARBA00023163"/>
    </source>
</evidence>
<dbReference type="InterPro" id="IPR001789">
    <property type="entry name" value="Sig_transdc_resp-reg_receiver"/>
</dbReference>
<feature type="domain" description="HTH luxR-type" evidence="8">
    <location>
        <begin position="145"/>
        <end position="210"/>
    </location>
</feature>
<proteinExistence type="predicted"/>
<evidence type="ECO:0000256" key="6">
    <source>
        <dbReference type="ARBA" id="ARBA00024867"/>
    </source>
</evidence>
<dbReference type="Pfam" id="PF00072">
    <property type="entry name" value="Response_reg"/>
    <property type="match status" value="1"/>
</dbReference>
<dbReference type="SMART" id="SM00421">
    <property type="entry name" value="HTH_LUXR"/>
    <property type="match status" value="1"/>
</dbReference>
<dbReference type="PROSITE" id="PS50043">
    <property type="entry name" value="HTH_LUXR_2"/>
    <property type="match status" value="1"/>
</dbReference>
<feature type="modified residue" description="4-aspartylphosphate" evidence="7">
    <location>
        <position position="56"/>
    </location>
</feature>
<dbReference type="SUPFAM" id="SSF46894">
    <property type="entry name" value="C-terminal effector domain of the bipartite response regulators"/>
    <property type="match status" value="1"/>
</dbReference>
<evidence type="ECO:0000256" key="2">
    <source>
        <dbReference type="ARBA" id="ARBA00022553"/>
    </source>
</evidence>
<dbReference type="STRING" id="1121345.SAMN02745217_04720"/>
<gene>
    <name evidence="10" type="ORF">SAMN02745217_04720</name>
</gene>
<dbReference type="InterPro" id="IPR000792">
    <property type="entry name" value="Tscrpt_reg_LuxR_C"/>
</dbReference>
<dbReference type="CDD" id="cd06170">
    <property type="entry name" value="LuxR_C_like"/>
    <property type="match status" value="1"/>
</dbReference>
<evidence type="ECO:0000256" key="1">
    <source>
        <dbReference type="ARBA" id="ARBA00018672"/>
    </source>
</evidence>
<dbReference type="GO" id="GO:0006355">
    <property type="term" value="P:regulation of DNA-templated transcription"/>
    <property type="evidence" value="ECO:0007669"/>
    <property type="project" value="InterPro"/>
</dbReference>
<dbReference type="InterPro" id="IPR016032">
    <property type="entry name" value="Sig_transdc_resp-reg_C-effctor"/>
</dbReference>
<dbReference type="CDD" id="cd17535">
    <property type="entry name" value="REC_NarL-like"/>
    <property type="match status" value="1"/>
</dbReference>
<reference evidence="10 11" key="1">
    <citation type="submission" date="2016-12" db="EMBL/GenBank/DDBJ databases">
        <authorList>
            <person name="Song W.-J."/>
            <person name="Kurnit D.M."/>
        </authorList>
    </citation>
    <scope>NUCLEOTIDE SEQUENCE [LARGE SCALE GENOMIC DNA]</scope>
    <source>
        <strain evidence="10 11">DSM 12503</strain>
    </source>
</reference>
<dbReference type="Proteomes" id="UP000184612">
    <property type="component" value="Unassembled WGS sequence"/>
</dbReference>
<dbReference type="SMART" id="SM00448">
    <property type="entry name" value="REC"/>
    <property type="match status" value="1"/>
</dbReference>
<evidence type="ECO:0000313" key="10">
    <source>
        <dbReference type="EMBL" id="SHO54261.1"/>
    </source>
</evidence>
<dbReference type="Pfam" id="PF00196">
    <property type="entry name" value="GerE"/>
    <property type="match status" value="1"/>
</dbReference>
<dbReference type="EMBL" id="FRFD01000020">
    <property type="protein sequence ID" value="SHO54261.1"/>
    <property type="molecule type" value="Genomic_DNA"/>
</dbReference>
<organism evidence="10 11">
    <name type="scientific">Anaerocolumna xylanovorans DSM 12503</name>
    <dbReference type="NCBI Taxonomy" id="1121345"/>
    <lineage>
        <taxon>Bacteria</taxon>
        <taxon>Bacillati</taxon>
        <taxon>Bacillota</taxon>
        <taxon>Clostridia</taxon>
        <taxon>Lachnospirales</taxon>
        <taxon>Lachnospiraceae</taxon>
        <taxon>Anaerocolumna</taxon>
    </lineage>
</organism>
<dbReference type="InterPro" id="IPR058245">
    <property type="entry name" value="NreC/VraR/RcsB-like_REC"/>
</dbReference>
<dbReference type="AlphaFoldDB" id="A0A1M7YNS8"/>
<dbReference type="GO" id="GO:0000160">
    <property type="term" value="P:phosphorelay signal transduction system"/>
    <property type="evidence" value="ECO:0007669"/>
    <property type="project" value="InterPro"/>
</dbReference>
<dbReference type="RefSeq" id="WP_073591314.1">
    <property type="nucleotide sequence ID" value="NZ_FRFD01000020.1"/>
</dbReference>
<evidence type="ECO:0000256" key="3">
    <source>
        <dbReference type="ARBA" id="ARBA00023015"/>
    </source>
</evidence>
<evidence type="ECO:0000256" key="4">
    <source>
        <dbReference type="ARBA" id="ARBA00023125"/>
    </source>
</evidence>
<evidence type="ECO:0000259" key="9">
    <source>
        <dbReference type="PROSITE" id="PS50110"/>
    </source>
</evidence>
<protein>
    <recommendedName>
        <fullName evidence="1">Stage 0 sporulation protein A homolog</fullName>
    </recommendedName>
</protein>
<evidence type="ECO:0000259" key="8">
    <source>
        <dbReference type="PROSITE" id="PS50043"/>
    </source>
</evidence>
<sequence length="215" mass="24298">MNSIRVVIADDHRMIREGLKQLLELDGDIVIIGEAGDGIECLEQIETKKPDVLLLDINMPRMGGLKVLEKLKEMKSTTKVLILTIHNEIEYLLKAVEIGVNGYVLKDSESDLLRKAIFAVYGGETFIQPNMIPLLNEKLESREDMTSSENLLTKREMEVLRLITEGLFNKEIAYNLSISEKTVKNHVSNIFRKISVSDRTQAAVYAIKNNIVDVL</sequence>